<dbReference type="EMBL" id="OCST01000003">
    <property type="protein sequence ID" value="SOE64933.1"/>
    <property type="molecule type" value="Genomic_DNA"/>
</dbReference>
<dbReference type="InterPro" id="IPR006439">
    <property type="entry name" value="HAD-SF_hydro_IA"/>
</dbReference>
<dbReference type="PANTHER" id="PTHR43611">
    <property type="entry name" value="ALPHA-D-GLUCOSE 1-PHOSPHATE PHOSPHATASE"/>
    <property type="match status" value="1"/>
</dbReference>
<dbReference type="SFLD" id="SFLDS00003">
    <property type="entry name" value="Haloacid_Dehalogenase"/>
    <property type="match status" value="1"/>
</dbReference>
<gene>
    <name evidence="1" type="ORF">SAMN06296378_1472</name>
</gene>
<dbReference type="Gene3D" id="3.40.50.1000">
    <property type="entry name" value="HAD superfamily/HAD-like"/>
    <property type="match status" value="1"/>
</dbReference>
<dbReference type="RefSeq" id="WP_097060589.1">
    <property type="nucleotide sequence ID" value="NZ_BMLC01000001.1"/>
</dbReference>
<dbReference type="InterPro" id="IPR036412">
    <property type="entry name" value="HAD-like_sf"/>
</dbReference>
<keyword evidence="2" id="KW-1185">Reference proteome</keyword>
<dbReference type="GO" id="GO:0016787">
    <property type="term" value="F:hydrolase activity"/>
    <property type="evidence" value="ECO:0007669"/>
    <property type="project" value="UniProtKB-KW"/>
</dbReference>
<dbReference type="Pfam" id="PF13419">
    <property type="entry name" value="HAD_2"/>
    <property type="match status" value="1"/>
</dbReference>
<proteinExistence type="predicted"/>
<dbReference type="InterPro" id="IPR023198">
    <property type="entry name" value="PGP-like_dom2"/>
</dbReference>
<dbReference type="Proteomes" id="UP000219440">
    <property type="component" value="Unassembled WGS sequence"/>
</dbReference>
<dbReference type="PANTHER" id="PTHR43611:SF3">
    <property type="entry name" value="FLAVIN MONONUCLEOTIDE HYDROLASE 1, CHLOROPLATIC"/>
    <property type="match status" value="1"/>
</dbReference>
<accession>A0A2C8ZJJ8</accession>
<dbReference type="InterPro" id="IPR041492">
    <property type="entry name" value="HAD_2"/>
</dbReference>
<dbReference type="NCBIfam" id="TIGR01509">
    <property type="entry name" value="HAD-SF-IA-v3"/>
    <property type="match status" value="1"/>
</dbReference>
<sequence length="205" mass="22772">MSISIPNRIVVFDYGEVISRSPSREDTDLVLAISGCDAEPFWAAYWANRDGLDQGTISIPEYWARVAADLGVTWRASRVHELWVADFRSWWSIEPGTVDLIEELHVGGTRLAILSNAGFDFSSGFRRSPMGSFFERIFVSAEMDAIKPDPAIYSEVARELGIQLSEMIFIDNKSINTDAAAGLGVTTHHFTGVEHLDAFLRSLQA</sequence>
<organism evidence="1 2">
    <name type="scientific">Salinibacterium xinjiangense</name>
    <dbReference type="NCBI Taxonomy" id="386302"/>
    <lineage>
        <taxon>Bacteria</taxon>
        <taxon>Bacillati</taxon>
        <taxon>Actinomycetota</taxon>
        <taxon>Actinomycetes</taxon>
        <taxon>Micrococcales</taxon>
        <taxon>Microbacteriaceae</taxon>
        <taxon>Salinibacterium</taxon>
    </lineage>
</organism>
<dbReference type="InterPro" id="IPR023214">
    <property type="entry name" value="HAD_sf"/>
</dbReference>
<keyword evidence="1" id="KW-0378">Hydrolase</keyword>
<dbReference type="PRINTS" id="PR00413">
    <property type="entry name" value="HADHALOGNASE"/>
</dbReference>
<dbReference type="SUPFAM" id="SSF56784">
    <property type="entry name" value="HAD-like"/>
    <property type="match status" value="1"/>
</dbReference>
<evidence type="ECO:0000313" key="1">
    <source>
        <dbReference type="EMBL" id="SOE64933.1"/>
    </source>
</evidence>
<evidence type="ECO:0000313" key="2">
    <source>
        <dbReference type="Proteomes" id="UP000219440"/>
    </source>
</evidence>
<dbReference type="Gene3D" id="1.10.150.240">
    <property type="entry name" value="Putative phosphatase, domain 2"/>
    <property type="match status" value="1"/>
</dbReference>
<dbReference type="SFLD" id="SFLDG01129">
    <property type="entry name" value="C1.5:_HAD__Beta-PGM__Phosphata"/>
    <property type="match status" value="1"/>
</dbReference>
<protein>
    <submittedName>
        <fullName evidence="1">Putative hydrolase of the HAD superfamily</fullName>
    </submittedName>
</protein>
<name>A0A2C8ZJJ8_9MICO</name>
<dbReference type="OrthoDB" id="9797415at2"/>
<dbReference type="AlphaFoldDB" id="A0A2C8ZJJ8"/>
<reference evidence="1 2" key="1">
    <citation type="submission" date="2017-09" db="EMBL/GenBank/DDBJ databases">
        <authorList>
            <person name="Ehlers B."/>
            <person name="Leendertz F.H."/>
        </authorList>
    </citation>
    <scope>NUCLEOTIDE SEQUENCE [LARGE SCALE GENOMIC DNA]</scope>
    <source>
        <strain evidence="1 2">CGMCC 1.05381</strain>
    </source>
</reference>